<accession>A0A256G925</accession>
<dbReference type="NCBIfam" id="TIGR02601">
    <property type="entry name" value="autotrns_rpt"/>
    <property type="match status" value="8"/>
</dbReference>
<dbReference type="Pfam" id="PF12951">
    <property type="entry name" value="PATR"/>
    <property type="match status" value="10"/>
</dbReference>
<dbReference type="SUPFAM" id="SSF103515">
    <property type="entry name" value="Autotransporter"/>
    <property type="match status" value="1"/>
</dbReference>
<protein>
    <submittedName>
        <fullName evidence="4">Outer membrane autotransporter barrel domain protein</fullName>
    </submittedName>
</protein>
<dbReference type="GO" id="GO:0019867">
    <property type="term" value="C:outer membrane"/>
    <property type="evidence" value="ECO:0007669"/>
    <property type="project" value="InterPro"/>
</dbReference>
<dbReference type="Gene3D" id="2.160.20.20">
    <property type="match status" value="2"/>
</dbReference>
<dbReference type="InterPro" id="IPR006315">
    <property type="entry name" value="OM_autotransptr_brl_dom"/>
</dbReference>
<feature type="domain" description="Autotransporter" evidence="3">
    <location>
        <begin position="1578"/>
        <end position="1854"/>
    </location>
</feature>
<dbReference type="Gene3D" id="2.40.128.130">
    <property type="entry name" value="Autotransporter beta-domain"/>
    <property type="match status" value="1"/>
</dbReference>
<evidence type="ECO:0000256" key="2">
    <source>
        <dbReference type="SAM" id="SignalP"/>
    </source>
</evidence>
<dbReference type="SMART" id="SM00869">
    <property type="entry name" value="Autotransporter"/>
    <property type="match status" value="1"/>
</dbReference>
<evidence type="ECO:0000313" key="4">
    <source>
        <dbReference type="EMBL" id="OYR23625.1"/>
    </source>
</evidence>
<dbReference type="NCBIfam" id="TIGR01414">
    <property type="entry name" value="autotrans_barl"/>
    <property type="match status" value="1"/>
</dbReference>
<dbReference type="SUPFAM" id="SSF51126">
    <property type="entry name" value="Pectin lyase-like"/>
    <property type="match status" value="6"/>
</dbReference>
<proteinExistence type="predicted"/>
<dbReference type="InterPro" id="IPR012332">
    <property type="entry name" value="Autotransporter_pectin_lyase_C"/>
</dbReference>
<name>A0A256G925_9HYPH</name>
<dbReference type="InterPro" id="IPR051551">
    <property type="entry name" value="Autotransporter_adhesion"/>
</dbReference>
<dbReference type="Proteomes" id="UP000216188">
    <property type="component" value="Unassembled WGS sequence"/>
</dbReference>
<feature type="signal peptide" evidence="2">
    <location>
        <begin position="1"/>
        <end position="38"/>
    </location>
</feature>
<evidence type="ECO:0000256" key="1">
    <source>
        <dbReference type="ARBA" id="ARBA00022729"/>
    </source>
</evidence>
<dbReference type="Pfam" id="PF03797">
    <property type="entry name" value="Autotransporter"/>
    <property type="match status" value="1"/>
</dbReference>
<reference evidence="4 5" key="1">
    <citation type="submission" date="2017-07" db="EMBL/GenBank/DDBJ databases">
        <title>Phylogenetic study on the rhizospheric bacterium Ochrobactrum sp. A44.</title>
        <authorList>
            <person name="Krzyzanowska D.M."/>
            <person name="Ossowicki A."/>
            <person name="Rajewska M."/>
            <person name="Maciag T."/>
            <person name="Kaczynski Z."/>
            <person name="Czerwicka M."/>
            <person name="Jafra S."/>
        </authorList>
    </citation>
    <scope>NUCLEOTIDE SEQUENCE [LARGE SCALE GENOMIC DNA]</scope>
    <source>
        <strain evidence="4 5">CCUG 30717</strain>
    </source>
</reference>
<dbReference type="PANTHER" id="PTHR35037:SF3">
    <property type="entry name" value="C-TERMINAL REGION OF AIDA-LIKE PROTEIN"/>
    <property type="match status" value="1"/>
</dbReference>
<evidence type="ECO:0000313" key="5">
    <source>
        <dbReference type="Proteomes" id="UP000216188"/>
    </source>
</evidence>
<keyword evidence="5" id="KW-1185">Reference proteome</keyword>
<dbReference type="InterPro" id="IPR011050">
    <property type="entry name" value="Pectin_lyase_fold/virulence"/>
</dbReference>
<keyword evidence="1 2" id="KW-0732">Signal</keyword>
<dbReference type="InterPro" id="IPR005546">
    <property type="entry name" value="Autotransporte_beta"/>
</dbReference>
<evidence type="ECO:0000259" key="3">
    <source>
        <dbReference type="PROSITE" id="PS51208"/>
    </source>
</evidence>
<sequence length="1854" mass="183814">MKSSVYWMRRSLATRSATLLATTALTAILAMNTLPASAQLAWDGINTTSGADGGAGTWSAGSATNWVDANGNNVAWINGSHAVFGDFTGASGAVQVVGNVAASSLTFNRTSFPGYNIYGGTVMGVGAAGTELFSDGSLDVSANLAGGDWIKTGTGIIRFLSANSHTGTTYINQGAIAISNANALGSAAGGTVVASGAALIFNGNFTVANEALTLSGTGLGSGALTNNVSKSVWGGSVTLAADTMIGASGADQSLSLTGAVDSGGHTLTFNIGSNANGLISGIMSGTGGLTKGSAGTLTLSGVNSFTGATTILGGSLVMGAQDALATSSTVQLANGTWDLKGFNQTVKGLSSNNSSASVALGSAALTVNNAGNFTYYGDITGTGSLTKSGAGTLTLGGVTSYTGATAINGGILRTGVANALTQSTGIALNGGTFDLSGYNQTVGALNGGTGASVTLGSAMLTVDTATNNSFWGSISGGGGLTKAGSGLLDLRSANSYSGATAVTGGTLRVGPGASLANSSAISISNGGTLSLTAANALSSNAAVSLTGNGSQLGLAADQQIGSLAGTAGTSIYVDPGVTLTTGTSNTSSIFSGNIGSNGEGNLVKLGSGGLTLSATNNYSGTTTVQAGSLIVNGSIAASSLTTVQAGAALGGGGRVGATRIKDGGTLAAGAPVGTLHIDGNLTLDQGSQIAYEAGAPGVDYSTPGTSDSLSVTGNLTLNGAKLNVTDAGGFGPGLYRIFDYTGTLTTTNGGLSINQAPAGAPLTIQILTADKQINLINVGNQTLGFWNADGTASASQLGGGSGTWSVVSPVWTDESGSLTAPMQPQPGFAIFGGNAGTVTINNSAGSVQATGMQFASDGYRMTGDALTLIADADHPAPVEIRVGDGSASSGSYVTSIDNVITGSDGLNKTGAGTLVLNGSNLYSGGTTLSAGRLSVSSDANLGAVNGGLTFAGGVLELGSSFDLATARSVQLTAAGGTIDTNGFNSTLRREITGNGDLIKAGTGTLTLNGMNSFTGKTRIDAGGTLALAGQGRINSSSGVEVNGTLDISAAAAAQIKTLSGNGSVVLGSNYLSIAQAAGVFSGAVTGTGGVMVTRGSQVLSGNSSFSGTLGISEGATVRIGDGGSAGSITGDINNWGMLVFDRSDALTYGGTITGGKGTLGITGGGTLTLTGANSYNANTIIDQATLMIGNGGTGGRLGYGDTIFAGTSALVFNRSNSYAYRGALIGDGTLRQIGSGTTILAGDLTRFTGNTEVSGGTLQLESLPVGDMTVANTATIDFALLKDAVFQGAVTGNGQLLKSTNSVLTLSGDNNGFTGQTKVNAGTLVITGSFGGDYSVGNGAVLIADGNMKGGLTVTAGGLLGGTGVLGDLTIETGGVHAPGHSPGTQTIVGDYINHGTLLVDVTPDVSDRLVVTGGVDISGATLSLLLSPATAESWNPLNGPYTLIANQGSDAVLGRFASVSKNLVFLNETLDYAGGDGNDVTLQLNRNDVGFDDVAATRNQRSTARAIASLPSGNAVWNTIALQPDDQSARAAFDALSGEIHASAKSGLINDSHILRDAINDRLRAAFATAEVKTSSASTANLAAWGQALGSWGRFNGNDNAAAFDTSTGGFVTGLDTQLGDTSRLGLVAGYSHLSMHAKDRSSSASAQSLHLGLYGGSQFDAISLRAGAAYSFNALETNRYVGIPGLTDFHDADYDASTLQLFGELGYRIDTDLAVFEPFANLAYVNLHTDGFSETGGAAALSAGSNSTQTTFTTIGLRSSSTFTLNHLTANVNGMVGWRHAYGDLDPVTRLSFEGSDSFQMTGVAIGKNAAVVELGVDFNLAPNTTLGAAYRGQFLEGAIENGFNTKLAVKF</sequence>
<dbReference type="EMBL" id="NNRM01000039">
    <property type="protein sequence ID" value="OYR23625.1"/>
    <property type="molecule type" value="Genomic_DNA"/>
</dbReference>
<dbReference type="InterPro" id="IPR036709">
    <property type="entry name" value="Autotransporte_beta_dom_sf"/>
</dbReference>
<organism evidence="4 5">
    <name type="scientific">Brucella pseudogrignonensis</name>
    <dbReference type="NCBI Taxonomy" id="419475"/>
    <lineage>
        <taxon>Bacteria</taxon>
        <taxon>Pseudomonadati</taxon>
        <taxon>Pseudomonadota</taxon>
        <taxon>Alphaproteobacteria</taxon>
        <taxon>Hyphomicrobiales</taxon>
        <taxon>Brucellaceae</taxon>
        <taxon>Brucella/Ochrobactrum group</taxon>
        <taxon>Brucella</taxon>
    </lineage>
</organism>
<feature type="chain" id="PRO_5012423092" evidence="2">
    <location>
        <begin position="39"/>
        <end position="1854"/>
    </location>
</feature>
<gene>
    <name evidence="4" type="ORF">CEV34_3629</name>
</gene>
<dbReference type="PANTHER" id="PTHR35037">
    <property type="entry name" value="C-TERMINAL REGION OF AIDA-LIKE PROTEIN"/>
    <property type="match status" value="1"/>
</dbReference>
<dbReference type="InterPro" id="IPR013425">
    <property type="entry name" value="Autotrns_rpt"/>
</dbReference>
<dbReference type="PROSITE" id="PS51208">
    <property type="entry name" value="AUTOTRANSPORTER"/>
    <property type="match status" value="1"/>
</dbReference>
<dbReference type="RefSeq" id="WP_094544132.1">
    <property type="nucleotide sequence ID" value="NZ_JBHEEM010000005.1"/>
</dbReference>
<comment type="caution">
    <text evidence="4">The sequence shown here is derived from an EMBL/GenBank/DDBJ whole genome shotgun (WGS) entry which is preliminary data.</text>
</comment>